<keyword evidence="2" id="KW-1185">Reference proteome</keyword>
<dbReference type="AlphaFoldDB" id="A0A6N4SRK8"/>
<dbReference type="Pfam" id="PF11751">
    <property type="entry name" value="PorP_SprF"/>
    <property type="match status" value="1"/>
</dbReference>
<dbReference type="KEGG" id="chu:CHU_1671"/>
<proteinExistence type="predicted"/>
<evidence type="ECO:0000313" key="1">
    <source>
        <dbReference type="EMBL" id="ABG58939.1"/>
    </source>
</evidence>
<sequence>MRLLYTFVFYIMSIRVKILAILLSLNSLLLNGQDVQFSQYYNTPLFSNPAFAGTGDNTRLGMHYRTQWTNIAKPYTTYAVWGDHAIESARSGIGLWIMRDAQGQTRTHSTEVNVSYSYLVPLESGWVFRPGLQAGFAVRDANYSSALFGDQIDNNGTTGAPSSDPILNASPSKLYPDIGAGGLVYNENFWFGLGINHLNTPNQSVTNTKGFDLPMRFNIQTGYKIMLNGGGGYRNYRPQGGKEISLTPTLNFKAQGANTQLDIGLYYTYDPIMIGLWYRGIPVLYNNGLPNNEALIPMIGYRHKGWSFTYSYDYTLSSLTNKQSAGSHEISLIYEFKVPYRKTAGIKRSIPCPNFQRTYQ</sequence>
<dbReference type="EMBL" id="CP000383">
    <property type="protein sequence ID" value="ABG58939.1"/>
    <property type="molecule type" value="Genomic_DNA"/>
</dbReference>
<protein>
    <recommendedName>
        <fullName evidence="3">Bacteroidetes-specific membrane protein</fullName>
    </recommendedName>
</protein>
<name>A0A6N4SRK8_CYTH3</name>
<gene>
    <name evidence="1" type="ordered locus">CHU_1671</name>
</gene>
<reference evidence="1 2" key="1">
    <citation type="journal article" date="2007" name="Appl. Environ. Microbiol.">
        <title>Genome sequence of the cellulolytic gliding bacterium Cytophaga hutchinsonii.</title>
        <authorList>
            <person name="Xie G."/>
            <person name="Bruce D.C."/>
            <person name="Challacombe J.F."/>
            <person name="Chertkov O."/>
            <person name="Detter J.C."/>
            <person name="Gilna P."/>
            <person name="Han C.S."/>
            <person name="Lucas S."/>
            <person name="Misra M."/>
            <person name="Myers G.L."/>
            <person name="Richardson P."/>
            <person name="Tapia R."/>
            <person name="Thayer N."/>
            <person name="Thompson L.S."/>
            <person name="Brettin T.S."/>
            <person name="Henrissat B."/>
            <person name="Wilson D.B."/>
            <person name="McBride M.J."/>
        </authorList>
    </citation>
    <scope>NUCLEOTIDE SEQUENCE [LARGE SCALE GENOMIC DNA]</scope>
    <source>
        <strain evidence="2">ATCC 33406 / DSM 1761 / CIP 103989 / NBRC 15051 / NCIMB 9469 / D465</strain>
    </source>
</reference>
<accession>A0A6N4SRK8</accession>
<dbReference type="Proteomes" id="UP000001822">
    <property type="component" value="Chromosome"/>
</dbReference>
<dbReference type="NCBIfam" id="TIGR03519">
    <property type="entry name" value="T9SS_PorP_fam"/>
    <property type="match status" value="1"/>
</dbReference>
<evidence type="ECO:0000313" key="2">
    <source>
        <dbReference type="Proteomes" id="UP000001822"/>
    </source>
</evidence>
<evidence type="ECO:0008006" key="3">
    <source>
        <dbReference type="Google" id="ProtNLM"/>
    </source>
</evidence>
<dbReference type="InterPro" id="IPR019861">
    <property type="entry name" value="PorP/SprF_Bacteroidetes"/>
</dbReference>
<organism evidence="1 2">
    <name type="scientific">Cytophaga hutchinsonii (strain ATCC 33406 / DSM 1761 / CIP 103989 / NBRC 15051 / NCIMB 9469 / D465)</name>
    <dbReference type="NCBI Taxonomy" id="269798"/>
    <lineage>
        <taxon>Bacteria</taxon>
        <taxon>Pseudomonadati</taxon>
        <taxon>Bacteroidota</taxon>
        <taxon>Cytophagia</taxon>
        <taxon>Cytophagales</taxon>
        <taxon>Cytophagaceae</taxon>
        <taxon>Cytophaga</taxon>
    </lineage>
</organism>